<dbReference type="OrthoDB" id="9814002at2"/>
<comment type="caution">
    <text evidence="3">The sequence shown here is derived from an EMBL/GenBank/DDBJ whole genome shotgun (WGS) entry which is preliminary data.</text>
</comment>
<dbReference type="GO" id="GO:0055085">
    <property type="term" value="P:transmembrane transport"/>
    <property type="evidence" value="ECO:0007669"/>
    <property type="project" value="InterPro"/>
</dbReference>
<name>A0A5S5D6E6_9SPHI</name>
<dbReference type="EMBL" id="VNHX01000019">
    <property type="protein sequence ID" value="TYP91570.1"/>
    <property type="molecule type" value="Genomic_DNA"/>
</dbReference>
<feature type="domain" description="TonB C-terminal" evidence="2">
    <location>
        <begin position="74"/>
        <end position="134"/>
    </location>
</feature>
<evidence type="ECO:0000313" key="3">
    <source>
        <dbReference type="EMBL" id="TYP91570.1"/>
    </source>
</evidence>
<dbReference type="Pfam" id="PF03544">
    <property type="entry name" value="TonB_C"/>
    <property type="match status" value="1"/>
</dbReference>
<protein>
    <submittedName>
        <fullName evidence="3">TonB-like protein</fullName>
    </submittedName>
</protein>
<feature type="signal peptide" evidence="1">
    <location>
        <begin position="1"/>
        <end position="21"/>
    </location>
</feature>
<dbReference type="InterPro" id="IPR037682">
    <property type="entry name" value="TonB_C"/>
</dbReference>
<organism evidence="3 4">
    <name type="scientific">Sphingobacterium allocomposti</name>
    <dbReference type="NCBI Taxonomy" id="415956"/>
    <lineage>
        <taxon>Bacteria</taxon>
        <taxon>Pseudomonadati</taxon>
        <taxon>Bacteroidota</taxon>
        <taxon>Sphingobacteriia</taxon>
        <taxon>Sphingobacteriales</taxon>
        <taxon>Sphingobacteriaceae</taxon>
        <taxon>Sphingobacterium</taxon>
    </lineage>
</organism>
<keyword evidence="4" id="KW-1185">Reference proteome</keyword>
<accession>A0A5S5D6E6</accession>
<dbReference type="SUPFAM" id="SSF74653">
    <property type="entry name" value="TolA/TonB C-terminal domain"/>
    <property type="match status" value="1"/>
</dbReference>
<dbReference type="Proteomes" id="UP000325105">
    <property type="component" value="Unassembled WGS sequence"/>
</dbReference>
<evidence type="ECO:0000259" key="2">
    <source>
        <dbReference type="Pfam" id="PF03544"/>
    </source>
</evidence>
<keyword evidence="1" id="KW-0732">Signal</keyword>
<sequence length="139" mass="15793">MKGWLVGLFLVLSVHALFAQADTDTAVVEEVDTYPQFRGGLEGWSRFVRDNLNLRNVINAMDSTAYVDYGLRQTAIMEFTVCEDGRVCDIEIANKTKISPEFAEEAMRIMKRSPKWTPARKEGKGVRMRFKQSITAVLQ</sequence>
<evidence type="ECO:0000313" key="4">
    <source>
        <dbReference type="Proteomes" id="UP000325105"/>
    </source>
</evidence>
<evidence type="ECO:0000256" key="1">
    <source>
        <dbReference type="SAM" id="SignalP"/>
    </source>
</evidence>
<feature type="chain" id="PRO_5024313026" evidence="1">
    <location>
        <begin position="22"/>
        <end position="139"/>
    </location>
</feature>
<dbReference type="AlphaFoldDB" id="A0A5S5D6E6"/>
<proteinExistence type="predicted"/>
<dbReference type="Gene3D" id="3.30.1150.10">
    <property type="match status" value="1"/>
</dbReference>
<reference evidence="3 4" key="1">
    <citation type="submission" date="2019-07" db="EMBL/GenBank/DDBJ databases">
        <title>Genomic Encyclopedia of Archaeal and Bacterial Type Strains, Phase II (KMG-II): from individual species to whole genera.</title>
        <authorList>
            <person name="Goeker M."/>
        </authorList>
    </citation>
    <scope>NUCLEOTIDE SEQUENCE [LARGE SCALE GENOMIC DNA]</scope>
    <source>
        <strain evidence="3 4">DSM 18850</strain>
    </source>
</reference>
<gene>
    <name evidence="3" type="ORF">BC792_11994</name>
</gene>
<dbReference type="RefSeq" id="WP_148909573.1">
    <property type="nucleotide sequence ID" value="NZ_VNHX01000019.1"/>
</dbReference>